<dbReference type="AlphaFoldDB" id="A0A1V6YS69"/>
<dbReference type="Proteomes" id="UP000191691">
    <property type="component" value="Unassembled WGS sequence"/>
</dbReference>
<proteinExistence type="predicted"/>
<comment type="caution">
    <text evidence="1">The sequence shown here is derived from an EMBL/GenBank/DDBJ whole genome shotgun (WGS) entry which is preliminary data.</text>
</comment>
<dbReference type="STRING" id="60175.A0A1V6YS69"/>
<name>A0A1V6YS69_PENNA</name>
<protein>
    <submittedName>
        <fullName evidence="1">Uncharacterized protein</fullName>
    </submittedName>
</protein>
<sequence>MIENGRKTRSQQVFNVSSTNEYEYLGKKHFTKICLKEYHDFLEKDTDLEPRSGYIIFSNIDNETYEHDFPESSDPDTYIPSLKLLLVKMTTDAHEVAHRQLDKLIIKKLSQMNDLDDEIHPLGAA</sequence>
<gene>
    <name evidence="1" type="ORF">PENNAL_c0012G10559</name>
</gene>
<evidence type="ECO:0000313" key="1">
    <source>
        <dbReference type="EMBL" id="OQE90315.1"/>
    </source>
</evidence>
<keyword evidence="2" id="KW-1185">Reference proteome</keyword>
<reference evidence="2" key="1">
    <citation type="journal article" date="2017" name="Nat. Microbiol.">
        <title>Global analysis of biosynthetic gene clusters reveals vast potential of secondary metabolite production in Penicillium species.</title>
        <authorList>
            <person name="Nielsen J.C."/>
            <person name="Grijseels S."/>
            <person name="Prigent S."/>
            <person name="Ji B."/>
            <person name="Dainat J."/>
            <person name="Nielsen K.F."/>
            <person name="Frisvad J.C."/>
            <person name="Workman M."/>
            <person name="Nielsen J."/>
        </authorList>
    </citation>
    <scope>NUCLEOTIDE SEQUENCE [LARGE SCALE GENOMIC DNA]</scope>
    <source>
        <strain evidence="2">IBT 13039</strain>
    </source>
</reference>
<organism evidence="1 2">
    <name type="scientific">Penicillium nalgiovense</name>
    <dbReference type="NCBI Taxonomy" id="60175"/>
    <lineage>
        <taxon>Eukaryota</taxon>
        <taxon>Fungi</taxon>
        <taxon>Dikarya</taxon>
        <taxon>Ascomycota</taxon>
        <taxon>Pezizomycotina</taxon>
        <taxon>Eurotiomycetes</taxon>
        <taxon>Eurotiomycetidae</taxon>
        <taxon>Eurotiales</taxon>
        <taxon>Aspergillaceae</taxon>
        <taxon>Penicillium</taxon>
    </lineage>
</organism>
<accession>A0A1V6YS69</accession>
<evidence type="ECO:0000313" key="2">
    <source>
        <dbReference type="Proteomes" id="UP000191691"/>
    </source>
</evidence>
<dbReference type="EMBL" id="MOOB01000012">
    <property type="protein sequence ID" value="OQE90315.1"/>
    <property type="molecule type" value="Genomic_DNA"/>
</dbReference>